<accession>A0A067PGL0</accession>
<feature type="region of interest" description="Disordered" evidence="1">
    <location>
        <begin position="194"/>
        <end position="256"/>
    </location>
</feature>
<sequence>MNDQEGATDEEEETARQLGRASTQKRVNLLGRKAREATGRSESQDEAAVDDVFVDVPPENMPSTSDASELDAFGGLGRDDLCQRLMEFLAEPVLLARAEQYQFEVDGGWVCPKCKAFTHRPERVGKKFDSQGHRDRHLATHSEWGDLEVKMLRPNDQCTFGCPSCPFQADSIGDVRDHCLTSCDNVSIYTAMYDASEPRRPNNRRNTTKKAKSSKKAKGKRKAVDADSDPNDGEGSWSADDNKEYEPPVHDDPKDDAKDWAEVHQVREIARGMASLDVSEVVRMAAKMGVHFDDEDTEVLRRLLDVCSAEERAMLGTHESWLSLDDVLELANCESDSTSDTESESGDDE</sequence>
<keyword evidence="3" id="KW-1185">Reference proteome</keyword>
<evidence type="ECO:0000313" key="2">
    <source>
        <dbReference type="EMBL" id="KDQ54048.1"/>
    </source>
</evidence>
<name>A0A067PGL0_9AGAM</name>
<feature type="region of interest" description="Disordered" evidence="1">
    <location>
        <begin position="1"/>
        <end position="50"/>
    </location>
</feature>
<feature type="compositionally biased region" description="Basic residues" evidence="1">
    <location>
        <begin position="201"/>
        <end position="221"/>
    </location>
</feature>
<evidence type="ECO:0000313" key="3">
    <source>
        <dbReference type="Proteomes" id="UP000027265"/>
    </source>
</evidence>
<reference evidence="3" key="1">
    <citation type="journal article" date="2014" name="Proc. Natl. Acad. Sci. U.S.A.">
        <title>Extensive sampling of basidiomycete genomes demonstrates inadequacy of the white-rot/brown-rot paradigm for wood decay fungi.</title>
        <authorList>
            <person name="Riley R."/>
            <person name="Salamov A.A."/>
            <person name="Brown D.W."/>
            <person name="Nagy L.G."/>
            <person name="Floudas D."/>
            <person name="Held B.W."/>
            <person name="Levasseur A."/>
            <person name="Lombard V."/>
            <person name="Morin E."/>
            <person name="Otillar R."/>
            <person name="Lindquist E.A."/>
            <person name="Sun H."/>
            <person name="LaButti K.M."/>
            <person name="Schmutz J."/>
            <person name="Jabbour D."/>
            <person name="Luo H."/>
            <person name="Baker S.E."/>
            <person name="Pisabarro A.G."/>
            <person name="Walton J.D."/>
            <person name="Blanchette R.A."/>
            <person name="Henrissat B."/>
            <person name="Martin F."/>
            <person name="Cullen D."/>
            <person name="Hibbett D.S."/>
            <person name="Grigoriev I.V."/>
        </authorList>
    </citation>
    <scope>NUCLEOTIDE SEQUENCE [LARGE SCALE GENOMIC DNA]</scope>
    <source>
        <strain evidence="3">MUCL 33604</strain>
    </source>
</reference>
<dbReference type="Proteomes" id="UP000027265">
    <property type="component" value="Unassembled WGS sequence"/>
</dbReference>
<protein>
    <recommendedName>
        <fullName evidence="4">C2H2-type domain-containing protein</fullName>
    </recommendedName>
</protein>
<organism evidence="2 3">
    <name type="scientific">Jaapia argillacea MUCL 33604</name>
    <dbReference type="NCBI Taxonomy" id="933084"/>
    <lineage>
        <taxon>Eukaryota</taxon>
        <taxon>Fungi</taxon>
        <taxon>Dikarya</taxon>
        <taxon>Basidiomycota</taxon>
        <taxon>Agaricomycotina</taxon>
        <taxon>Agaricomycetes</taxon>
        <taxon>Agaricomycetidae</taxon>
        <taxon>Jaapiales</taxon>
        <taxon>Jaapiaceae</taxon>
        <taxon>Jaapia</taxon>
    </lineage>
</organism>
<feature type="compositionally biased region" description="Basic and acidic residues" evidence="1">
    <location>
        <begin position="33"/>
        <end position="43"/>
    </location>
</feature>
<dbReference type="HOGENOM" id="CLU_794682_0_0_1"/>
<dbReference type="AlphaFoldDB" id="A0A067PGL0"/>
<dbReference type="OrthoDB" id="3064753at2759"/>
<evidence type="ECO:0000256" key="1">
    <source>
        <dbReference type="SAM" id="MobiDB-lite"/>
    </source>
</evidence>
<dbReference type="EMBL" id="KL197730">
    <property type="protein sequence ID" value="KDQ54048.1"/>
    <property type="molecule type" value="Genomic_DNA"/>
</dbReference>
<proteinExistence type="predicted"/>
<feature type="compositionally biased region" description="Acidic residues" evidence="1">
    <location>
        <begin position="1"/>
        <end position="13"/>
    </location>
</feature>
<dbReference type="InParanoid" id="A0A067PGL0"/>
<feature type="compositionally biased region" description="Basic and acidic residues" evidence="1">
    <location>
        <begin position="240"/>
        <end position="256"/>
    </location>
</feature>
<evidence type="ECO:0008006" key="4">
    <source>
        <dbReference type="Google" id="ProtNLM"/>
    </source>
</evidence>
<gene>
    <name evidence="2" type="ORF">JAAARDRAFT_60836</name>
</gene>